<proteinExistence type="predicted"/>
<name>A0ABS9H111_9BACL</name>
<gene>
    <name evidence="1" type="ORF">L2716_07545</name>
</gene>
<reference evidence="1 2" key="1">
    <citation type="submission" date="2022-01" db="EMBL/GenBank/DDBJ databases">
        <title>Alkalihalobacillus sp. EGI L200015, a novel bacterium isolated from a salt lake sediment.</title>
        <authorList>
            <person name="Gao L."/>
            <person name="Fang B.-Z."/>
            <person name="Li W.-J."/>
        </authorList>
    </citation>
    <scope>NUCLEOTIDE SEQUENCE [LARGE SCALE GENOMIC DNA]</scope>
    <source>
        <strain evidence="1 2">KCTC 12718</strain>
    </source>
</reference>
<accession>A0ABS9H111</accession>
<dbReference type="InterPro" id="IPR008949">
    <property type="entry name" value="Isoprenoid_synthase_dom_sf"/>
</dbReference>
<dbReference type="Gene3D" id="1.20.120.1450">
    <property type="match status" value="1"/>
</dbReference>
<sequence length="272" mass="32263">MMQNQEIEAKISDLLIKINKRLQHPYLMRYIEKPIIDEDKLLLTYIILNEKGLSEEELDNYAMSTMLVQVALDTHERITSQDLSSDEGRKNRQLTVLAGDYYSSLYYFLLSELKDLSMIRALAQAIQEINENKMQFYMNDNQSIENSMENLHRIESTLLLKTADYFHLPLWKGIADEFFFMKRMLHERSHVINNTYTPLTAKIMHHLNRSKGNWLSLKNQILDIIDSYILHSKGRLEKLWSQEPVMHTVLERRLEQYIKHSGFRMKKYAEEG</sequence>
<comment type="caution">
    <text evidence="1">The sequence shown here is derived from an EMBL/GenBank/DDBJ whole genome shotgun (WGS) entry which is preliminary data.</text>
</comment>
<dbReference type="Proteomes" id="UP001649381">
    <property type="component" value="Unassembled WGS sequence"/>
</dbReference>
<protein>
    <submittedName>
        <fullName evidence="1">Heptaprenyl diphosphate synthase component 1</fullName>
    </submittedName>
</protein>
<organism evidence="1 2">
    <name type="scientific">Pseudalkalibacillus berkeleyi</name>
    <dbReference type="NCBI Taxonomy" id="1069813"/>
    <lineage>
        <taxon>Bacteria</taxon>
        <taxon>Bacillati</taxon>
        <taxon>Bacillota</taxon>
        <taxon>Bacilli</taxon>
        <taxon>Bacillales</taxon>
        <taxon>Fictibacillaceae</taxon>
        <taxon>Pseudalkalibacillus</taxon>
    </lineage>
</organism>
<dbReference type="RefSeq" id="WP_236333289.1">
    <property type="nucleotide sequence ID" value="NZ_JAKIJS010000001.1"/>
</dbReference>
<dbReference type="InterPro" id="IPR009920">
    <property type="entry name" value="HEPPP_synth_su1"/>
</dbReference>
<dbReference type="Pfam" id="PF07307">
    <property type="entry name" value="HEPPP_synt_1"/>
    <property type="match status" value="1"/>
</dbReference>
<dbReference type="SUPFAM" id="SSF48576">
    <property type="entry name" value="Terpenoid synthases"/>
    <property type="match status" value="1"/>
</dbReference>
<evidence type="ECO:0000313" key="2">
    <source>
        <dbReference type="Proteomes" id="UP001649381"/>
    </source>
</evidence>
<dbReference type="EMBL" id="JAKIJS010000001">
    <property type="protein sequence ID" value="MCF6137579.1"/>
    <property type="molecule type" value="Genomic_DNA"/>
</dbReference>
<evidence type="ECO:0000313" key="1">
    <source>
        <dbReference type="EMBL" id="MCF6137579.1"/>
    </source>
</evidence>
<keyword evidence="2" id="KW-1185">Reference proteome</keyword>